<dbReference type="Proteomes" id="UP000694406">
    <property type="component" value="Unplaced"/>
</dbReference>
<dbReference type="PANTHER" id="PTHR21040">
    <property type="entry name" value="BCDNA.GH04120"/>
    <property type="match status" value="1"/>
</dbReference>
<accession>A0A8C5WRD6</accession>
<dbReference type="GeneTree" id="ENSGT00390000014852"/>
<evidence type="ECO:0000313" key="1">
    <source>
        <dbReference type="Ensembl" id="ENSLLTP00000008133.1"/>
    </source>
</evidence>
<dbReference type="AlphaFoldDB" id="A0A8C5WRD6"/>
<dbReference type="InterPro" id="IPR017853">
    <property type="entry name" value="GH"/>
</dbReference>
<dbReference type="SUPFAM" id="SSF51445">
    <property type="entry name" value="(Trans)glycosidases"/>
    <property type="match status" value="1"/>
</dbReference>
<evidence type="ECO:0000313" key="2">
    <source>
        <dbReference type="Proteomes" id="UP000694406"/>
    </source>
</evidence>
<dbReference type="Gene3D" id="3.20.20.80">
    <property type="entry name" value="Glycosidases"/>
    <property type="match status" value="1"/>
</dbReference>
<organism evidence="1 2">
    <name type="scientific">Laticauda laticaudata</name>
    <name type="common">Blue-ringed sea krait</name>
    <name type="synonym">Blue-lipped sea krait</name>
    <dbReference type="NCBI Taxonomy" id="8630"/>
    <lineage>
        <taxon>Eukaryota</taxon>
        <taxon>Metazoa</taxon>
        <taxon>Chordata</taxon>
        <taxon>Craniata</taxon>
        <taxon>Vertebrata</taxon>
        <taxon>Euteleostomi</taxon>
        <taxon>Lepidosauria</taxon>
        <taxon>Squamata</taxon>
        <taxon>Bifurcata</taxon>
        <taxon>Unidentata</taxon>
        <taxon>Episquamata</taxon>
        <taxon>Toxicofera</taxon>
        <taxon>Serpentes</taxon>
        <taxon>Colubroidea</taxon>
        <taxon>Elapidae</taxon>
        <taxon>Laticaudinae</taxon>
        <taxon>Laticauda</taxon>
    </lineage>
</organism>
<dbReference type="InterPro" id="IPR038901">
    <property type="entry name" value="HEXDC-like"/>
</dbReference>
<proteinExistence type="predicted"/>
<keyword evidence="2" id="KW-1185">Reference proteome</keyword>
<name>A0A8C5WRD6_LATLA</name>
<reference evidence="1" key="2">
    <citation type="submission" date="2025-09" db="UniProtKB">
        <authorList>
            <consortium name="Ensembl"/>
        </authorList>
    </citation>
    <scope>IDENTIFICATION</scope>
</reference>
<dbReference type="GO" id="GO:0015929">
    <property type="term" value="F:hexosaminidase activity"/>
    <property type="evidence" value="ECO:0007669"/>
    <property type="project" value="InterPro"/>
</dbReference>
<dbReference type="Ensembl" id="ENSLLTT00000008436.1">
    <property type="protein sequence ID" value="ENSLLTP00000008133.1"/>
    <property type="gene ID" value="ENSLLTG00000006175.1"/>
</dbReference>
<dbReference type="PANTHER" id="PTHR21040:SF5">
    <property type="entry name" value="BETA-N-ACETYLHEXOSAMINIDASE"/>
    <property type="match status" value="1"/>
</dbReference>
<reference evidence="1" key="1">
    <citation type="submission" date="2025-08" db="UniProtKB">
        <authorList>
            <consortium name="Ensembl"/>
        </authorList>
    </citation>
    <scope>IDENTIFICATION</scope>
</reference>
<protein>
    <submittedName>
        <fullName evidence="1">Uncharacterized protein</fullName>
    </submittedName>
</protein>
<sequence>GMRLVHLDLKGAAPKVSYLEQIFPLFSKMGANGVLIEYEDMFPFKGELEILRSPYSQIGQCSRGAPEVLFGRASELLLP</sequence>